<name>A0ABZ2LRY5_9BACT</name>
<feature type="signal peptide" evidence="1">
    <location>
        <begin position="1"/>
        <end position="20"/>
    </location>
</feature>
<sequence>MISSFRIAAPLAIVALASIAACSESGSSKNEPPRPPQTLGAGGCLIEGDICINIDLSHKSDAGLDAAAPDAGRDGAPDTAGDCHLLNPKYKLEFDRAVLQGDLKQCDNGCATGECCYLGLSCLAK</sequence>
<dbReference type="PROSITE" id="PS51257">
    <property type="entry name" value="PROKAR_LIPOPROTEIN"/>
    <property type="match status" value="1"/>
</dbReference>
<proteinExistence type="predicted"/>
<protein>
    <recommendedName>
        <fullName evidence="4">Lipoprotein</fullName>
    </recommendedName>
</protein>
<dbReference type="RefSeq" id="WP_394823144.1">
    <property type="nucleotide sequence ID" value="NZ_CP089984.1"/>
</dbReference>
<evidence type="ECO:0000256" key="1">
    <source>
        <dbReference type="SAM" id="SignalP"/>
    </source>
</evidence>
<dbReference type="Proteomes" id="UP001370348">
    <property type="component" value="Chromosome"/>
</dbReference>
<accession>A0ABZ2LRY5</accession>
<keyword evidence="3" id="KW-1185">Reference proteome</keyword>
<keyword evidence="1" id="KW-0732">Signal</keyword>
<evidence type="ECO:0008006" key="4">
    <source>
        <dbReference type="Google" id="ProtNLM"/>
    </source>
</evidence>
<evidence type="ECO:0000313" key="2">
    <source>
        <dbReference type="EMBL" id="WXB13532.1"/>
    </source>
</evidence>
<gene>
    <name evidence="2" type="ORF">LZC94_37525</name>
</gene>
<evidence type="ECO:0000313" key="3">
    <source>
        <dbReference type="Proteomes" id="UP001370348"/>
    </source>
</evidence>
<organism evidence="2 3">
    <name type="scientific">Pendulispora albinea</name>
    <dbReference type="NCBI Taxonomy" id="2741071"/>
    <lineage>
        <taxon>Bacteria</taxon>
        <taxon>Pseudomonadati</taxon>
        <taxon>Myxococcota</taxon>
        <taxon>Myxococcia</taxon>
        <taxon>Myxococcales</taxon>
        <taxon>Sorangiineae</taxon>
        <taxon>Pendulisporaceae</taxon>
        <taxon>Pendulispora</taxon>
    </lineage>
</organism>
<dbReference type="EMBL" id="CP089984">
    <property type="protein sequence ID" value="WXB13532.1"/>
    <property type="molecule type" value="Genomic_DNA"/>
</dbReference>
<reference evidence="2 3" key="1">
    <citation type="submission" date="2021-12" db="EMBL/GenBank/DDBJ databases">
        <title>Discovery of the Pendulisporaceae a myxobacterial family with distinct sporulation behavior and unique specialized metabolism.</title>
        <authorList>
            <person name="Garcia R."/>
            <person name="Popoff A."/>
            <person name="Bader C.D."/>
            <person name="Loehr J."/>
            <person name="Walesch S."/>
            <person name="Walt C."/>
            <person name="Boldt J."/>
            <person name="Bunk B."/>
            <person name="Haeckl F.J.F.P.J."/>
            <person name="Gunesch A.P."/>
            <person name="Birkelbach J."/>
            <person name="Nuebel U."/>
            <person name="Pietschmann T."/>
            <person name="Bach T."/>
            <person name="Mueller R."/>
        </authorList>
    </citation>
    <scope>NUCLEOTIDE SEQUENCE [LARGE SCALE GENOMIC DNA]</scope>
    <source>
        <strain evidence="2 3">MSr11954</strain>
    </source>
</reference>
<feature type="chain" id="PRO_5045152606" description="Lipoprotein" evidence="1">
    <location>
        <begin position="21"/>
        <end position="125"/>
    </location>
</feature>